<dbReference type="EMBL" id="JBHMFC010000105">
    <property type="protein sequence ID" value="MFB9058208.1"/>
    <property type="molecule type" value="Genomic_DNA"/>
</dbReference>
<name>A0ABV5FGL5_9FLAO</name>
<accession>A0ABV5FGL5</accession>
<dbReference type="Gene3D" id="2.40.50.1020">
    <property type="entry name" value="LytTr DNA-binding domain"/>
    <property type="match status" value="1"/>
</dbReference>
<dbReference type="SMART" id="SM00850">
    <property type="entry name" value="LytTR"/>
    <property type="match status" value="1"/>
</dbReference>
<dbReference type="Gene3D" id="3.40.50.2300">
    <property type="match status" value="1"/>
</dbReference>
<dbReference type="PANTHER" id="PTHR37299">
    <property type="entry name" value="TRANSCRIPTIONAL REGULATOR-RELATED"/>
    <property type="match status" value="1"/>
</dbReference>
<evidence type="ECO:0000259" key="3">
    <source>
        <dbReference type="PROSITE" id="PS50930"/>
    </source>
</evidence>
<feature type="domain" description="Response regulatory" evidence="2">
    <location>
        <begin position="4"/>
        <end position="115"/>
    </location>
</feature>
<organism evidence="4 5">
    <name type="scientific">Mariniflexile ostreae</name>
    <dbReference type="NCBI Taxonomy" id="1520892"/>
    <lineage>
        <taxon>Bacteria</taxon>
        <taxon>Pseudomonadati</taxon>
        <taxon>Bacteroidota</taxon>
        <taxon>Flavobacteriia</taxon>
        <taxon>Flavobacteriales</taxon>
        <taxon>Flavobacteriaceae</taxon>
        <taxon>Mariniflexile</taxon>
    </lineage>
</organism>
<proteinExistence type="predicted"/>
<reference evidence="4 5" key="1">
    <citation type="submission" date="2024-09" db="EMBL/GenBank/DDBJ databases">
        <authorList>
            <person name="Sun Q."/>
            <person name="Mori K."/>
        </authorList>
    </citation>
    <scope>NUCLEOTIDE SEQUENCE [LARGE SCALE GENOMIC DNA]</scope>
    <source>
        <strain evidence="4 5">CECT 8622</strain>
    </source>
</reference>
<dbReference type="PROSITE" id="PS50110">
    <property type="entry name" value="RESPONSE_REGULATORY"/>
    <property type="match status" value="1"/>
</dbReference>
<dbReference type="Pfam" id="PF04397">
    <property type="entry name" value="LytTR"/>
    <property type="match status" value="1"/>
</dbReference>
<evidence type="ECO:0000259" key="2">
    <source>
        <dbReference type="PROSITE" id="PS50110"/>
    </source>
</evidence>
<comment type="caution">
    <text evidence="4">The sequence shown here is derived from an EMBL/GenBank/DDBJ whole genome shotgun (WGS) entry which is preliminary data.</text>
</comment>
<keyword evidence="1" id="KW-0597">Phosphoprotein</keyword>
<dbReference type="InterPro" id="IPR046947">
    <property type="entry name" value="LytR-like"/>
</dbReference>
<feature type="modified residue" description="4-aspartylphosphate" evidence="1">
    <location>
        <position position="55"/>
    </location>
</feature>
<keyword evidence="5" id="KW-1185">Reference proteome</keyword>
<dbReference type="InterPro" id="IPR007492">
    <property type="entry name" value="LytTR_DNA-bd_dom"/>
</dbReference>
<dbReference type="PANTHER" id="PTHR37299:SF1">
    <property type="entry name" value="STAGE 0 SPORULATION PROTEIN A HOMOLOG"/>
    <property type="match status" value="1"/>
</dbReference>
<dbReference type="SMART" id="SM00448">
    <property type="entry name" value="REC"/>
    <property type="match status" value="1"/>
</dbReference>
<evidence type="ECO:0000256" key="1">
    <source>
        <dbReference type="PROSITE-ProRule" id="PRU00169"/>
    </source>
</evidence>
<dbReference type="Proteomes" id="UP001589585">
    <property type="component" value="Unassembled WGS sequence"/>
</dbReference>
<evidence type="ECO:0000313" key="5">
    <source>
        <dbReference type="Proteomes" id="UP001589585"/>
    </source>
</evidence>
<dbReference type="PROSITE" id="PS50930">
    <property type="entry name" value="HTH_LYTTR"/>
    <property type="match status" value="1"/>
</dbReference>
<gene>
    <name evidence="4" type="ORF">ACFFU9_15795</name>
</gene>
<dbReference type="InterPro" id="IPR011006">
    <property type="entry name" value="CheY-like_superfamily"/>
</dbReference>
<dbReference type="Pfam" id="PF00072">
    <property type="entry name" value="Response_reg"/>
    <property type="match status" value="1"/>
</dbReference>
<protein>
    <submittedName>
        <fullName evidence="4">LytR/AlgR family response regulator transcription factor</fullName>
    </submittedName>
</protein>
<feature type="domain" description="HTH LytTR-type" evidence="3">
    <location>
        <begin position="136"/>
        <end position="234"/>
    </location>
</feature>
<dbReference type="RefSeq" id="WP_379862453.1">
    <property type="nucleotide sequence ID" value="NZ_JBHMFC010000105.1"/>
</dbReference>
<dbReference type="InterPro" id="IPR001789">
    <property type="entry name" value="Sig_transdc_resp-reg_receiver"/>
</dbReference>
<sequence>MKIKCIIIDDEPLAINILKSFSKEFKNIEVLGSFNNPIEALNLLENNSIDVIFLDINMPEINGLELIKSLSSKALIVLTTAYREYAVESYQLGVFDYLIKPIPFKRFLKSITKIDEFLHLQKNRNYPTKIDEKVFFFYKVDKKLIKVKFDTILYIESLKDYVRIFTESEDYIVHSSLTSITKALPPKNFIRIHKSFIISISKVKFIEGNTVNIASKRLPIGRKYVTEAKKTILSPALFVQGQ</sequence>
<evidence type="ECO:0000313" key="4">
    <source>
        <dbReference type="EMBL" id="MFB9058208.1"/>
    </source>
</evidence>
<dbReference type="SUPFAM" id="SSF52172">
    <property type="entry name" value="CheY-like"/>
    <property type="match status" value="1"/>
</dbReference>